<proteinExistence type="predicted"/>
<organism evidence="2 3">
    <name type="scientific">Tanacetum coccineum</name>
    <dbReference type="NCBI Taxonomy" id="301880"/>
    <lineage>
        <taxon>Eukaryota</taxon>
        <taxon>Viridiplantae</taxon>
        <taxon>Streptophyta</taxon>
        <taxon>Embryophyta</taxon>
        <taxon>Tracheophyta</taxon>
        <taxon>Spermatophyta</taxon>
        <taxon>Magnoliopsida</taxon>
        <taxon>eudicotyledons</taxon>
        <taxon>Gunneridae</taxon>
        <taxon>Pentapetalae</taxon>
        <taxon>asterids</taxon>
        <taxon>campanulids</taxon>
        <taxon>Asterales</taxon>
        <taxon>Asteraceae</taxon>
        <taxon>Asteroideae</taxon>
        <taxon>Anthemideae</taxon>
        <taxon>Anthemidinae</taxon>
        <taxon>Tanacetum</taxon>
    </lineage>
</organism>
<dbReference type="InterPro" id="IPR012337">
    <property type="entry name" value="RNaseH-like_sf"/>
</dbReference>
<reference evidence="2" key="1">
    <citation type="journal article" date="2022" name="Int. J. Mol. Sci.">
        <title>Draft Genome of Tanacetum Coccineum: Genomic Comparison of Closely Related Tanacetum-Family Plants.</title>
        <authorList>
            <person name="Yamashiro T."/>
            <person name="Shiraishi A."/>
            <person name="Nakayama K."/>
            <person name="Satake H."/>
        </authorList>
    </citation>
    <scope>NUCLEOTIDE SEQUENCE</scope>
</reference>
<dbReference type="SUPFAM" id="SSF53098">
    <property type="entry name" value="Ribonuclease H-like"/>
    <property type="match status" value="1"/>
</dbReference>
<name>A0ABQ5IDR8_9ASTR</name>
<protein>
    <submittedName>
        <fullName evidence="2">Retrovirus-related pol polyprotein from transposon TNT 1-94</fullName>
    </submittedName>
</protein>
<evidence type="ECO:0000313" key="2">
    <source>
        <dbReference type="EMBL" id="GJT98263.1"/>
    </source>
</evidence>
<keyword evidence="3" id="KW-1185">Reference proteome</keyword>
<dbReference type="PANTHER" id="PTHR42648">
    <property type="entry name" value="TRANSPOSASE, PUTATIVE-RELATED"/>
    <property type="match status" value="1"/>
</dbReference>
<gene>
    <name evidence="2" type="ORF">Tco_1093781</name>
</gene>
<reference evidence="2" key="2">
    <citation type="submission" date="2022-01" db="EMBL/GenBank/DDBJ databases">
        <authorList>
            <person name="Yamashiro T."/>
            <person name="Shiraishi A."/>
            <person name="Satake H."/>
            <person name="Nakayama K."/>
        </authorList>
    </citation>
    <scope>NUCLEOTIDE SEQUENCE</scope>
</reference>
<dbReference type="Gene3D" id="3.30.420.10">
    <property type="entry name" value="Ribonuclease H-like superfamily/Ribonuclease H"/>
    <property type="match status" value="1"/>
</dbReference>
<dbReference type="InterPro" id="IPR036397">
    <property type="entry name" value="RNaseH_sf"/>
</dbReference>
<accession>A0ABQ5IDR8</accession>
<dbReference type="CDD" id="cd09272">
    <property type="entry name" value="RNase_HI_RT_Ty1"/>
    <property type="match status" value="1"/>
</dbReference>
<evidence type="ECO:0000256" key="1">
    <source>
        <dbReference type="SAM" id="MobiDB-lite"/>
    </source>
</evidence>
<evidence type="ECO:0000313" key="3">
    <source>
        <dbReference type="Proteomes" id="UP001151760"/>
    </source>
</evidence>
<dbReference type="PANTHER" id="PTHR42648:SF32">
    <property type="entry name" value="RIBONUCLEASE H-LIKE DOMAIN, GAG-PRE-INTEGRASE DOMAIN PROTEIN-RELATED"/>
    <property type="match status" value="1"/>
</dbReference>
<comment type="caution">
    <text evidence="2">The sequence shown here is derived from an EMBL/GenBank/DDBJ whole genome shotgun (WGS) entry which is preliminary data.</text>
</comment>
<dbReference type="Proteomes" id="UP001151760">
    <property type="component" value="Unassembled WGS sequence"/>
</dbReference>
<feature type="region of interest" description="Disordered" evidence="1">
    <location>
        <begin position="740"/>
        <end position="779"/>
    </location>
</feature>
<dbReference type="EMBL" id="BQNB010020659">
    <property type="protein sequence ID" value="GJT98263.1"/>
    <property type="molecule type" value="Genomic_DNA"/>
</dbReference>
<dbReference type="InterPro" id="IPR039537">
    <property type="entry name" value="Retrotran_Ty1/copia-like"/>
</dbReference>
<sequence>MHNKSDLDTLNNTSSTNEAFNTANDVSTASSQGQASSLTYVDDVMFSFFANQSNSPQLDNEDLVQIYTDDLEEIDLKWQVAMLTMRVKRGHFARECKAPRNQGNRNRDNTRRVVQVETPFNALVVADGMGYDWRSFQAEEGPTDFALMAHLSLGSSSSSSSDSEDCNFYENKMVGKFVLNNMRRITGQREVRPVWNNAQRVNHQNKLTHPHPKRNFVPTAVLTKSGNVPVKTGIENQINHRVKIIRCDNGTEFTIVMNQFCEMKGIKREFSVARTPQQNRAEAINTACYVQNRVLITKPHNKILITLVGRITKSRRYETFWVSFFTILNTLDHLGKFEGKAIEVTAGNQTNDDVEDKDVILNQAKEMKVLINLNINTVSSNDPSNASLEETGIFDGAYDDEDVGVEADINNLETTINVSPIPTTIIHNDHPKYQIIGDLNLSTQTRRMINFFEENAMVSYINKQRRTNHKHYQNCLFACFLSQQELKKVIQSFDNSNLIKAMQEDFCNLNFQRFGFLVILPKARGLLDFTKCLYRNKKERERKCRTDVNPVSAGYVDDIILGATKKSLCDEFVWISQKIPEMISLRVSNSGPFDLEAFSDSDYAGASLDRKFITGGCQFLGKRLISWQCKKQTIVANSTTEVEYVVAANYYGQFWHTATVRTIDNGEQEINATVDGKEFTITEASVRRHLQLADADGISVLPNTKIFDQLTLMGYVLTDDKLTFQKGFSGEHTPLFPSMLALQAEEGEGSGNPSEPQPPSSTAQPTHEEPIPNIESSSP</sequence>